<gene>
    <name evidence="2" type="ORF">FKX85_12500</name>
</gene>
<keyword evidence="3" id="KW-1185">Reference proteome</keyword>
<dbReference type="PANTHER" id="PTHR22916">
    <property type="entry name" value="GLYCOSYLTRANSFERASE"/>
    <property type="match status" value="1"/>
</dbReference>
<dbReference type="InterPro" id="IPR029044">
    <property type="entry name" value="Nucleotide-diphossugar_trans"/>
</dbReference>
<proteinExistence type="predicted"/>
<evidence type="ECO:0000259" key="1">
    <source>
        <dbReference type="Pfam" id="PF00535"/>
    </source>
</evidence>
<organism evidence="2 3">
    <name type="scientific">Echinicola soli</name>
    <dbReference type="NCBI Taxonomy" id="2591634"/>
    <lineage>
        <taxon>Bacteria</taxon>
        <taxon>Pseudomonadati</taxon>
        <taxon>Bacteroidota</taxon>
        <taxon>Cytophagia</taxon>
        <taxon>Cytophagales</taxon>
        <taxon>Cyclobacteriaceae</taxon>
        <taxon>Echinicola</taxon>
    </lineage>
</organism>
<name>A0A514CJ06_9BACT</name>
<dbReference type="CDD" id="cd00761">
    <property type="entry name" value="Glyco_tranf_GTA_type"/>
    <property type="match status" value="1"/>
</dbReference>
<dbReference type="Pfam" id="PF00535">
    <property type="entry name" value="Glycos_transf_2"/>
    <property type="match status" value="1"/>
</dbReference>
<dbReference type="KEGG" id="echi:FKX85_12500"/>
<protein>
    <submittedName>
        <fullName evidence="2">Glycosyltransferase family 2 protein</fullName>
    </submittedName>
</protein>
<accession>A0A514CJ06</accession>
<dbReference type="Proteomes" id="UP000316614">
    <property type="component" value="Chromosome"/>
</dbReference>
<dbReference type="OrthoDB" id="6307329at2"/>
<dbReference type="GO" id="GO:0016758">
    <property type="term" value="F:hexosyltransferase activity"/>
    <property type="evidence" value="ECO:0007669"/>
    <property type="project" value="UniProtKB-ARBA"/>
</dbReference>
<dbReference type="Gene3D" id="3.90.550.10">
    <property type="entry name" value="Spore Coat Polysaccharide Biosynthesis Protein SpsA, Chain A"/>
    <property type="match status" value="1"/>
</dbReference>
<dbReference type="PANTHER" id="PTHR22916:SF3">
    <property type="entry name" value="UDP-GLCNAC:BETAGAL BETA-1,3-N-ACETYLGLUCOSAMINYLTRANSFERASE-LIKE PROTEIN 1"/>
    <property type="match status" value="1"/>
</dbReference>
<keyword evidence="2" id="KW-0808">Transferase</keyword>
<dbReference type="EMBL" id="CP041253">
    <property type="protein sequence ID" value="QDH79807.1"/>
    <property type="molecule type" value="Genomic_DNA"/>
</dbReference>
<dbReference type="RefSeq" id="WP_141615046.1">
    <property type="nucleotide sequence ID" value="NZ_CP041253.1"/>
</dbReference>
<reference evidence="2 3" key="1">
    <citation type="submission" date="2019-06" db="EMBL/GenBank/DDBJ databases">
        <title>Echinicola alkalisoli sp. nov. isolated from saline soil.</title>
        <authorList>
            <person name="Sun J.-Q."/>
            <person name="Xu L."/>
        </authorList>
    </citation>
    <scope>NUCLEOTIDE SEQUENCE [LARGE SCALE GENOMIC DNA]</scope>
    <source>
        <strain evidence="2 3">LN3S3</strain>
    </source>
</reference>
<evidence type="ECO:0000313" key="2">
    <source>
        <dbReference type="EMBL" id="QDH79807.1"/>
    </source>
</evidence>
<dbReference type="AlphaFoldDB" id="A0A514CJ06"/>
<dbReference type="SUPFAM" id="SSF53448">
    <property type="entry name" value="Nucleotide-diphospho-sugar transferases"/>
    <property type="match status" value="1"/>
</dbReference>
<evidence type="ECO:0000313" key="3">
    <source>
        <dbReference type="Proteomes" id="UP000316614"/>
    </source>
</evidence>
<dbReference type="InterPro" id="IPR001173">
    <property type="entry name" value="Glyco_trans_2-like"/>
</dbReference>
<sequence>MSPFFSIIIPTFNRATVLKQSVDSVLFQTFTDFELIIVDDGSVDNTDKIVTSIKDSRVVYIKNTRTKGACGARNTGAIKAKGKWLAFLDSDDTWECDKLKKMHERLRYMEKGACYSGYFRFRNGIKESIVDGVSGDHLKDLYYSNIVRGLSLFVVDKFSFWKISGFDESFRSKQDLDLYIRLAKLFPFEYIKEPLVTFNPYSNNRITLDLSARLEGYLAFHDKYWKEVPYEAKERHLKLLIHYSFQKKNYSRAIKFFMEWLKIKFFKYSG</sequence>
<feature type="domain" description="Glycosyltransferase 2-like" evidence="1">
    <location>
        <begin position="6"/>
        <end position="124"/>
    </location>
</feature>